<feature type="transmembrane region" description="Helical" evidence="1">
    <location>
        <begin position="79"/>
        <end position="100"/>
    </location>
</feature>
<dbReference type="Pfam" id="PF19700">
    <property type="entry name" value="DUF6198"/>
    <property type="match status" value="1"/>
</dbReference>
<evidence type="ECO:0000256" key="1">
    <source>
        <dbReference type="SAM" id="Phobius"/>
    </source>
</evidence>
<accession>A0A430ALH6</accession>
<dbReference type="InterPro" id="IPR038750">
    <property type="entry name" value="YczE/YyaS-like"/>
</dbReference>
<protein>
    <recommendedName>
        <fullName evidence="4">YitT family protein</fullName>
    </recommendedName>
</protein>
<gene>
    <name evidence="2" type="ORF">CBF30_05800</name>
</gene>
<feature type="transmembrane region" description="Helical" evidence="1">
    <location>
        <begin position="164"/>
        <end position="187"/>
    </location>
</feature>
<dbReference type="PANTHER" id="PTHR40078">
    <property type="entry name" value="INTEGRAL MEMBRANE PROTEIN-RELATED"/>
    <property type="match status" value="1"/>
</dbReference>
<proteinExistence type="predicted"/>
<keyword evidence="3" id="KW-1185">Reference proteome</keyword>
<evidence type="ECO:0000313" key="3">
    <source>
        <dbReference type="Proteomes" id="UP000288669"/>
    </source>
</evidence>
<name>A0A430ALH6_9ENTE</name>
<dbReference type="RefSeq" id="WP_126823621.1">
    <property type="nucleotide sequence ID" value="NZ_JBHLWU010000001.1"/>
</dbReference>
<evidence type="ECO:0000313" key="2">
    <source>
        <dbReference type="EMBL" id="RSU08737.1"/>
    </source>
</evidence>
<feature type="transmembrane region" description="Helical" evidence="1">
    <location>
        <begin position="54"/>
        <end position="72"/>
    </location>
</feature>
<dbReference type="Proteomes" id="UP000288669">
    <property type="component" value="Unassembled WGS sequence"/>
</dbReference>
<keyword evidence="1" id="KW-0472">Membrane</keyword>
<organism evidence="2 3">
    <name type="scientific">Vagococcus entomophilus</name>
    <dbReference type="NCBI Taxonomy" id="1160095"/>
    <lineage>
        <taxon>Bacteria</taxon>
        <taxon>Bacillati</taxon>
        <taxon>Bacillota</taxon>
        <taxon>Bacilli</taxon>
        <taxon>Lactobacillales</taxon>
        <taxon>Enterococcaceae</taxon>
        <taxon>Vagococcus</taxon>
    </lineage>
</organism>
<dbReference type="OrthoDB" id="9814474at2"/>
<feature type="transmembrane region" description="Helical" evidence="1">
    <location>
        <begin position="112"/>
        <end position="131"/>
    </location>
</feature>
<keyword evidence="1" id="KW-1133">Transmembrane helix</keyword>
<dbReference type="AlphaFoldDB" id="A0A430ALH6"/>
<dbReference type="EMBL" id="NGJZ01000001">
    <property type="protein sequence ID" value="RSU08737.1"/>
    <property type="molecule type" value="Genomic_DNA"/>
</dbReference>
<reference evidence="2 3" key="1">
    <citation type="submission" date="2017-05" db="EMBL/GenBank/DDBJ databases">
        <title>Vagococcus spp. assemblies.</title>
        <authorList>
            <person name="Gulvik C.A."/>
        </authorList>
    </citation>
    <scope>NUCLEOTIDE SEQUENCE [LARGE SCALE GENOMIC DNA]</scope>
    <source>
        <strain evidence="2 3">DSM 24756</strain>
    </source>
</reference>
<comment type="caution">
    <text evidence="2">The sequence shown here is derived from an EMBL/GenBank/DDBJ whole genome shotgun (WGS) entry which is preliminary data.</text>
</comment>
<dbReference type="PANTHER" id="PTHR40078:SF1">
    <property type="entry name" value="INTEGRAL MEMBRANE PROTEIN"/>
    <property type="match status" value="1"/>
</dbReference>
<sequence>MEIFKKIKLRKVLFAFLGVAILALGASILNVAGVGLDPNTAMNSGISSKLGTSLGIFQLCANAVILLFVFIFGRKLIGIGTVINMVLAGFLIDGFSSLYYKLFSFQMTFTYQVIYLIVGVLLFTLGASLYMSANLGNAPYDAIAPIIVEKTNFEYRKVRVCQDVIVVIIAFCFSGPIGVGTVINAFFTGPLIDFWNKKVSHPLIGE</sequence>
<evidence type="ECO:0008006" key="4">
    <source>
        <dbReference type="Google" id="ProtNLM"/>
    </source>
</evidence>
<keyword evidence="1" id="KW-0812">Transmembrane</keyword>
<feature type="transmembrane region" description="Helical" evidence="1">
    <location>
        <begin position="12"/>
        <end position="34"/>
    </location>
</feature>